<sequence>MAVVDSMYVDRWLCGRSEVIKRKTANQQDGTQASGTTIRALRPRNTKCVAIGRVARRARRSPAPCHIPAGCRNETLLPSSRMNLRLYAPGFERFASWSVKRQIESVMRRCNDAMAAIRSCSGDRMIYFKFRKTKGEIHSNSDLAEVYLLTLAKSSKSDSQMLAKENKIGTSMVTGAQDNWAMELLWKDSLSYNISWMALFDHNVHFVKRFSNSIKQIVAGDISSFSLYAYQKTTPDSSITFSSKPCTVNVILVKDFL</sequence>
<protein>
    <submittedName>
        <fullName evidence="1">Uncharacterized protein</fullName>
    </submittedName>
</protein>
<dbReference type="AlphaFoldDB" id="A0A026W7X9"/>
<keyword evidence="2" id="KW-1185">Reference proteome</keyword>
<organism evidence="1 2">
    <name type="scientific">Ooceraea biroi</name>
    <name type="common">Clonal raider ant</name>
    <name type="synonym">Cerapachys biroi</name>
    <dbReference type="NCBI Taxonomy" id="2015173"/>
    <lineage>
        <taxon>Eukaryota</taxon>
        <taxon>Metazoa</taxon>
        <taxon>Ecdysozoa</taxon>
        <taxon>Arthropoda</taxon>
        <taxon>Hexapoda</taxon>
        <taxon>Insecta</taxon>
        <taxon>Pterygota</taxon>
        <taxon>Neoptera</taxon>
        <taxon>Endopterygota</taxon>
        <taxon>Hymenoptera</taxon>
        <taxon>Apocrita</taxon>
        <taxon>Aculeata</taxon>
        <taxon>Formicoidea</taxon>
        <taxon>Formicidae</taxon>
        <taxon>Dorylinae</taxon>
        <taxon>Ooceraea</taxon>
    </lineage>
</organism>
<gene>
    <name evidence="1" type="ORF">X777_09507</name>
</gene>
<reference evidence="1 2" key="1">
    <citation type="journal article" date="2014" name="Curr. Biol.">
        <title>The genome of the clonal raider ant Cerapachys biroi.</title>
        <authorList>
            <person name="Oxley P.R."/>
            <person name="Ji L."/>
            <person name="Fetter-Pruneda I."/>
            <person name="McKenzie S.K."/>
            <person name="Li C."/>
            <person name="Hu H."/>
            <person name="Zhang G."/>
            <person name="Kronauer D.J."/>
        </authorList>
    </citation>
    <scope>NUCLEOTIDE SEQUENCE [LARGE SCALE GENOMIC DNA]</scope>
</reference>
<proteinExistence type="predicted"/>
<evidence type="ECO:0000313" key="1">
    <source>
        <dbReference type="EMBL" id="EZA51751.1"/>
    </source>
</evidence>
<evidence type="ECO:0000313" key="2">
    <source>
        <dbReference type="Proteomes" id="UP000053097"/>
    </source>
</evidence>
<dbReference type="Proteomes" id="UP000053097">
    <property type="component" value="Unassembled WGS sequence"/>
</dbReference>
<name>A0A026W7X9_OOCBI</name>
<dbReference type="EMBL" id="KK107372">
    <property type="protein sequence ID" value="EZA51751.1"/>
    <property type="molecule type" value="Genomic_DNA"/>
</dbReference>
<accession>A0A026W7X9</accession>